<reference evidence="1 2" key="1">
    <citation type="submission" date="2005-09" db="EMBL/GenBank/DDBJ databases">
        <authorList>
            <person name="Mural R.J."/>
            <person name="Li P.W."/>
            <person name="Adams M.D."/>
            <person name="Amanatides P.G."/>
            <person name="Baden-Tillson H."/>
            <person name="Barnstead M."/>
            <person name="Chin S.H."/>
            <person name="Dew I."/>
            <person name="Evans C.A."/>
            <person name="Ferriera S."/>
            <person name="Flanigan M."/>
            <person name="Fosler C."/>
            <person name="Glodek A."/>
            <person name="Gu Z."/>
            <person name="Holt R.A."/>
            <person name="Jennings D."/>
            <person name="Kraft C.L."/>
            <person name="Lu F."/>
            <person name="Nguyen T."/>
            <person name="Nusskern D.R."/>
            <person name="Pfannkoch C.M."/>
            <person name="Sitter C."/>
            <person name="Sutton G.G."/>
            <person name="Venter J.C."/>
            <person name="Wang Z."/>
            <person name="Woodage T."/>
            <person name="Zheng X.H."/>
            <person name="Zhong F."/>
        </authorList>
    </citation>
    <scope>NUCLEOTIDE SEQUENCE [LARGE SCALE GENOMIC DNA]</scope>
    <source>
        <strain>BN</strain>
        <strain evidence="2">Sprague-Dawley</strain>
    </source>
</reference>
<organism evidence="1 2">
    <name type="scientific">Rattus norvegicus</name>
    <name type="common">Rat</name>
    <dbReference type="NCBI Taxonomy" id="10116"/>
    <lineage>
        <taxon>Eukaryota</taxon>
        <taxon>Metazoa</taxon>
        <taxon>Chordata</taxon>
        <taxon>Craniata</taxon>
        <taxon>Vertebrata</taxon>
        <taxon>Euteleostomi</taxon>
        <taxon>Mammalia</taxon>
        <taxon>Eutheria</taxon>
        <taxon>Euarchontoglires</taxon>
        <taxon>Glires</taxon>
        <taxon>Rodentia</taxon>
        <taxon>Myomorpha</taxon>
        <taxon>Muroidea</taxon>
        <taxon>Muridae</taxon>
        <taxon>Murinae</taxon>
        <taxon>Rattus</taxon>
    </lineage>
</organism>
<dbReference type="EMBL" id="CH473976">
    <property type="protein sequence ID" value="EDM00661.1"/>
    <property type="molecule type" value="Genomic_DNA"/>
</dbReference>
<sequence>MQLTCHRLHARHQQALRPRRNHTGGGPRFYLCWQGWQPWWAMPCSVALFPSSVQALLGPHAHRPWTWLRRMKRTDVLVPRTDFSIHAFQMPLCPPIVGAAKNGVLSSE</sequence>
<evidence type="ECO:0000313" key="2">
    <source>
        <dbReference type="Proteomes" id="UP000234681"/>
    </source>
</evidence>
<evidence type="ECO:0000313" key="1">
    <source>
        <dbReference type="EMBL" id="EDM00661.1"/>
    </source>
</evidence>
<protein>
    <submittedName>
        <fullName evidence="1">Similar to Metaxin 1, isoform 2, isoform CRA_c</fullName>
    </submittedName>
</protein>
<dbReference type="AlphaFoldDB" id="A6J6C8"/>
<accession>A6J6C8</accession>
<gene>
    <name evidence="1" type="primary">LOC295241</name>
    <name evidence="1" type="ORF">rCG_62726</name>
</gene>
<proteinExistence type="predicted"/>
<dbReference type="Proteomes" id="UP000234681">
    <property type="component" value="Chromosome 2"/>
</dbReference>
<name>A6J6C8_RAT</name>